<gene>
    <name evidence="8" type="ORF">GCM10011575_44240</name>
</gene>
<reference evidence="8" key="2">
    <citation type="submission" date="2020-09" db="EMBL/GenBank/DDBJ databases">
        <authorList>
            <person name="Sun Q."/>
            <person name="Zhou Y."/>
        </authorList>
    </citation>
    <scope>NUCLEOTIDE SEQUENCE</scope>
    <source>
        <strain evidence="8">CGMCC 4.7306</strain>
    </source>
</reference>
<dbReference type="SUPFAM" id="SSF55811">
    <property type="entry name" value="Nudix"/>
    <property type="match status" value="1"/>
</dbReference>
<evidence type="ECO:0000313" key="8">
    <source>
        <dbReference type="EMBL" id="GGL81062.1"/>
    </source>
</evidence>
<organism evidence="8 9">
    <name type="scientific">Microlunatus endophyticus</name>
    <dbReference type="NCBI Taxonomy" id="1716077"/>
    <lineage>
        <taxon>Bacteria</taxon>
        <taxon>Bacillati</taxon>
        <taxon>Actinomycetota</taxon>
        <taxon>Actinomycetes</taxon>
        <taxon>Propionibacteriales</taxon>
        <taxon>Propionibacteriaceae</taxon>
        <taxon>Microlunatus</taxon>
    </lineage>
</organism>
<dbReference type="PANTHER" id="PTHR12318:SF0">
    <property type="entry name" value="ACYL-COENZYME A DIPHOSPHATASE NUDT19"/>
    <property type="match status" value="1"/>
</dbReference>
<dbReference type="Gene3D" id="3.90.79.10">
    <property type="entry name" value="Nucleoside Triphosphate Pyrophosphohydrolase"/>
    <property type="match status" value="2"/>
</dbReference>
<evidence type="ECO:0000256" key="4">
    <source>
        <dbReference type="ARBA" id="ARBA00022801"/>
    </source>
</evidence>
<keyword evidence="3" id="KW-0479">Metal-binding</keyword>
<dbReference type="PROSITE" id="PS51462">
    <property type="entry name" value="NUDIX"/>
    <property type="match status" value="1"/>
</dbReference>
<dbReference type="Proteomes" id="UP000613840">
    <property type="component" value="Unassembled WGS sequence"/>
</dbReference>
<comment type="caution">
    <text evidence="8">The sequence shown here is derived from an EMBL/GenBank/DDBJ whole genome shotgun (WGS) entry which is preliminary data.</text>
</comment>
<comment type="cofactor">
    <cofactor evidence="1">
        <name>Mn(2+)</name>
        <dbReference type="ChEBI" id="CHEBI:29035"/>
    </cofactor>
</comment>
<keyword evidence="5" id="KW-0460">Magnesium</keyword>
<dbReference type="InterPro" id="IPR015797">
    <property type="entry name" value="NUDIX_hydrolase-like_dom_sf"/>
</dbReference>
<dbReference type="AlphaFoldDB" id="A0A917SGG1"/>
<dbReference type="PANTHER" id="PTHR12318">
    <property type="entry name" value="TESTOSTERONE-REGULATED PROTEIN RP2"/>
    <property type="match status" value="1"/>
</dbReference>
<evidence type="ECO:0000256" key="3">
    <source>
        <dbReference type="ARBA" id="ARBA00022723"/>
    </source>
</evidence>
<dbReference type="GO" id="GO:0016818">
    <property type="term" value="F:hydrolase activity, acting on acid anhydrides, in phosphorus-containing anhydrides"/>
    <property type="evidence" value="ECO:0007669"/>
    <property type="project" value="InterPro"/>
</dbReference>
<dbReference type="Pfam" id="PF00293">
    <property type="entry name" value="NUDIX"/>
    <property type="match status" value="1"/>
</dbReference>
<proteinExistence type="predicted"/>
<evidence type="ECO:0000259" key="7">
    <source>
        <dbReference type="PROSITE" id="PS51462"/>
    </source>
</evidence>
<keyword evidence="9" id="KW-1185">Reference proteome</keyword>
<accession>A0A917SGG1</accession>
<protein>
    <submittedName>
        <fullName evidence="8">NUDIX hydrolase</fullName>
    </submittedName>
</protein>
<dbReference type="InterPro" id="IPR039121">
    <property type="entry name" value="NUDT19"/>
</dbReference>
<evidence type="ECO:0000256" key="6">
    <source>
        <dbReference type="ARBA" id="ARBA00023211"/>
    </source>
</evidence>
<evidence type="ECO:0000256" key="5">
    <source>
        <dbReference type="ARBA" id="ARBA00022842"/>
    </source>
</evidence>
<keyword evidence="6" id="KW-0464">Manganese</keyword>
<dbReference type="GO" id="GO:0046872">
    <property type="term" value="F:metal ion binding"/>
    <property type="evidence" value="ECO:0007669"/>
    <property type="project" value="UniProtKB-KW"/>
</dbReference>
<feature type="domain" description="Nudix hydrolase" evidence="7">
    <location>
        <begin position="34"/>
        <end position="185"/>
    </location>
</feature>
<dbReference type="InterPro" id="IPR000086">
    <property type="entry name" value="NUDIX_hydrolase_dom"/>
</dbReference>
<dbReference type="RefSeq" id="WP_188897940.1">
    <property type="nucleotide sequence ID" value="NZ_BMMZ01000016.1"/>
</dbReference>
<evidence type="ECO:0000313" key="9">
    <source>
        <dbReference type="Proteomes" id="UP000613840"/>
    </source>
</evidence>
<name>A0A917SGG1_9ACTN</name>
<keyword evidence="4 8" id="KW-0378">Hydrolase</keyword>
<reference evidence="8" key="1">
    <citation type="journal article" date="2014" name="Int. J. Syst. Evol. Microbiol.">
        <title>Complete genome sequence of Corynebacterium casei LMG S-19264T (=DSM 44701T), isolated from a smear-ripened cheese.</title>
        <authorList>
            <consortium name="US DOE Joint Genome Institute (JGI-PGF)"/>
            <person name="Walter F."/>
            <person name="Albersmeier A."/>
            <person name="Kalinowski J."/>
            <person name="Ruckert C."/>
        </authorList>
    </citation>
    <scope>NUCLEOTIDE SEQUENCE</scope>
    <source>
        <strain evidence="8">CGMCC 4.7306</strain>
    </source>
</reference>
<evidence type="ECO:0000256" key="1">
    <source>
        <dbReference type="ARBA" id="ARBA00001936"/>
    </source>
</evidence>
<sequence>MPVSSRDVLSRLDHRVPPTVVASLESVRSQAPVVARPAASVVLLRDHGTDGVTGLETYALHRHSRMPFAAGMVVFPGGRVDPSDGVPDVDHGLGDPALLACAVRETEEETGVRLDPADLRPWAHWITPEAEPRRYDTFFYLAALPAGQQAADISGETSAAEWRSPQQLLSAADAGEIAMLPPTRSILIELAACSTVRQALASASDRIVETVVPVAVNGPEGWVFEYGRG</sequence>
<evidence type="ECO:0000256" key="2">
    <source>
        <dbReference type="ARBA" id="ARBA00001946"/>
    </source>
</evidence>
<dbReference type="CDD" id="cd18870">
    <property type="entry name" value="NUDIX_AcylCoAdiphos_Nudt19"/>
    <property type="match status" value="1"/>
</dbReference>
<dbReference type="EMBL" id="BMMZ01000016">
    <property type="protein sequence ID" value="GGL81062.1"/>
    <property type="molecule type" value="Genomic_DNA"/>
</dbReference>
<comment type="cofactor">
    <cofactor evidence="2">
        <name>Mg(2+)</name>
        <dbReference type="ChEBI" id="CHEBI:18420"/>
    </cofactor>
</comment>